<feature type="compositionally biased region" description="Polar residues" evidence="4">
    <location>
        <begin position="495"/>
        <end position="505"/>
    </location>
</feature>
<feature type="compositionally biased region" description="Polar residues" evidence="4">
    <location>
        <begin position="604"/>
        <end position="618"/>
    </location>
</feature>
<feature type="compositionally biased region" description="Polar residues" evidence="4">
    <location>
        <begin position="2425"/>
        <end position="2453"/>
    </location>
</feature>
<evidence type="ECO:0000313" key="8">
    <source>
        <dbReference type="Proteomes" id="UP000648187"/>
    </source>
</evidence>
<feature type="compositionally biased region" description="Basic and acidic residues" evidence="4">
    <location>
        <begin position="2647"/>
        <end position="2656"/>
    </location>
</feature>
<feature type="compositionally biased region" description="Basic and acidic residues" evidence="4">
    <location>
        <begin position="2737"/>
        <end position="2746"/>
    </location>
</feature>
<dbReference type="PANTHER" id="PTHR46698:SF3">
    <property type="entry name" value="TENECTIN ISOFORM 1-RELATED"/>
    <property type="match status" value="1"/>
</dbReference>
<feature type="compositionally biased region" description="Basic and acidic residues" evidence="4">
    <location>
        <begin position="1475"/>
        <end position="1497"/>
    </location>
</feature>
<evidence type="ECO:0000256" key="4">
    <source>
        <dbReference type="SAM" id="MobiDB-lite"/>
    </source>
</evidence>
<feature type="region of interest" description="Disordered" evidence="4">
    <location>
        <begin position="2068"/>
        <end position="2360"/>
    </location>
</feature>
<feature type="compositionally biased region" description="Basic and acidic residues" evidence="4">
    <location>
        <begin position="2683"/>
        <end position="2705"/>
    </location>
</feature>
<feature type="compositionally biased region" description="Basic and acidic residues" evidence="4">
    <location>
        <begin position="1000"/>
        <end position="1012"/>
    </location>
</feature>
<feature type="compositionally biased region" description="Basic and acidic residues" evidence="4">
    <location>
        <begin position="1608"/>
        <end position="1629"/>
    </location>
</feature>
<evidence type="ECO:0000256" key="3">
    <source>
        <dbReference type="ARBA" id="ARBA00022729"/>
    </source>
</evidence>
<protein>
    <recommendedName>
        <fullName evidence="6">VWFC domain-containing protein</fullName>
    </recommendedName>
</protein>
<feature type="compositionally biased region" description="Low complexity" evidence="4">
    <location>
        <begin position="1125"/>
        <end position="1138"/>
    </location>
</feature>
<feature type="compositionally biased region" description="Polar residues" evidence="4">
    <location>
        <begin position="576"/>
        <end position="588"/>
    </location>
</feature>
<dbReference type="Proteomes" id="UP000648187">
    <property type="component" value="Unassembled WGS sequence"/>
</dbReference>
<feature type="compositionally biased region" description="Polar residues" evidence="4">
    <location>
        <begin position="2980"/>
        <end position="2989"/>
    </location>
</feature>
<evidence type="ECO:0000256" key="2">
    <source>
        <dbReference type="ARBA" id="ARBA00022525"/>
    </source>
</evidence>
<feature type="compositionally biased region" description="Polar residues" evidence="4">
    <location>
        <begin position="456"/>
        <end position="478"/>
    </location>
</feature>
<sequence>MALGRGQMDRRRAAGALLALAACIACSAAAPTASNQTALDLYENAPEGCFYNFQHYGEGDRIMTNEPCLNCTCHNRMLMCYLRVCPFTKAIGQDCTVEKRDDQCCPIVTCPDVPVDLLTSTSTTSPAEYGATGIGKQDKYGCSINGRYFPEGSKVPPTPNKPCEHCYCIRNMTTCVMQECTLHVDGCTPIYHKDVCCPIRYSCDHEDEVPLLDDMTTTVRPTPGFLLTTTTMSPVTQMTQDCVHDDQIFSDGALIKTEKACQHCYCMKGDIVCVVQECGAPMENEGKNCTSLPPREGQCCPDTYICEGDELTSDLPTEPATDSMIEQLTTLSPPRRTGVEGSGYRNEPDEAPYTEMPTATELEGSGEEPEPEISKPLGPKDIITTPGDENQYIFSSTKAPDVTEDEKTTPEINKNIIPDEGEKTDESHGYGPTTSAPISEEIEKTTSKMTEEEISKQSTKAPEVQESTTDLGEEQNTVPDVIPEEEIGKPHEHVPSTTNAPVTSDTEADVDKDSKTPEKEPTIDSALDETLKETTTQSAAAETVSVKEQTESDITRTTPTSIEGSEGPIQEEKESSPPNEVTSEPTGSSDEEMKESSKPDEVTPETTSSSAEGEQASSKPDEYVPGSTSSPAEEEKESSKPDEYVPDTTSSPAEAEKESSKPNEYGFGTTSSIIEGEKESSKPEEYVPGTTSSPAEEEKESSKPDEYAPETTRRPGEDETEISPTDEYVPVTTSSPGEEEKEISKLDDVASGTTGSPVEEKKESSKPDEVTPETTSSPAVDEQASSKPDKYVPGSTSSPAEEEKDISKPDEYIPGTTSSPAEEEKEISKLDDVVSGITSSPVEGEQASSKPDEYVPGSTSSPVEGEQASSKPDEYVPGSTSSPVEGEQASSKPDEYVPGSTSSPAEEEKESPKPDEYAPTTTSSPTGEEKESSQPEELTTRTPLEEEHKLTTEPDHGENTVVIADEQSTPHSKPAMEQEPDTITKEDVVTPQEHFATESITKDSETTAEPDRGMNTIPGDINEDATKEPITTGHLDSMVTKGDQSTVTTEPSFRKEDEIASTEKSKEIGSTTIKPEFVDEGLIPTSAHDEKTVTSSDLPTIEDEFTTSVPEYVTEIVETLEPKQTTTESTKETSLVTEMLPEKSPEHDSAPTTSTEKSSEVSVGMVTHEESSRIPGEGDCLLNGVTYRNNSVVPSTNNCHTGCRCASSIIKCDPIICSPPPDYMDNCQSIYDSPDSCCPTFVCDHPRETVPPQSDNQMSGTESPMPSPTIECRGDQCELSEPTKQPTGPLEPCTSENCINEGDHKPDVECEAEGCKGIEHKPDVSEDCANGKCQLPQTDEQVSQQSCKPGEECKEVPSIVTPCEGELCNKIDCGPDGCDQSNIPPQPDKQPELCNEEEGCKPQDIPSSDCTGEEPCRRKEISGSGEKLPSTCEGPNCITEKETIVTEGLSDLSTESPKPEKSPTEEVLTISTTEKTGEEIEKEQSVTEDVSTKKSTTEEELATETPTPTEKNDLPTTGEGNQEKPYDKTEEGVSTSRPTVTDEYEKKPDITEREGTELPTTDSETDTEKSVIDESSTQKPAIDEEKDIDVPTVTDQESTDVPTVVNIETEKPSLTDDKEKPTDTEKDITEASVTTEKVNAGDDEGNVKPSDNEDDNQPDIDDRVREPELTDTKTTNKPAAETEGAEISDVTMQEITTKASVTNDEDKELTKTPIDQSEKDVETSTVIDKDGTDMEPTEKPGLEEEMKPHSEQPAIDKMPSEEDKNEIASVGDENTEKTATDSVLSVESSSTPASVEVQKGSEGPSITTDVTSEKPLYVDEDQDKPVSDKKEDEKKPIDRDGTELPAIDASTEKPYVGDEDNKETPIIDDINKKPTDGAQEDTIKPFIDGESTALPDFTEKESTGKPVIIDERTEEPVVIEKQTSKPVLEEGKDKPDIIEKSTEETTVSEMYTTRKPDHQLDGENQVKPVDESDTEKPILVEEKEKPVGDKEADKEKPVIIDEDITDQPNVADVNVTDKPKIHEEEGSGSEGLETTPATEIKMDEKLPETSVQTTEVAAVTEIDKITNAPVLDSQTTAADLNAETMDIGTSSESPINQVSDSEESKVTDGKETSQMPETATDSSLEPEVTTSSPEAVTITKQQEQEDSSSTVSQDLSSESLITKAPELHATSKPIGEEEDISTDSPDIELPSTKLPETGPVIIEPQEGFDTESPEIHVTVKPTEESATKDYEKNEDKLTPESHVTEASSALPELDTSDKEHHTTIETTHDDESKTQRPDLTSSEKEEMVTEPVTEPIRRFTEIEDPSVTGQGDVTTSYPEASTEHRLPFDTDKLEETDVGLPSSEKPIIMNETMQPEIPITKNPEYILEEDKEKPTINEFELPTTEKSLVTDSQEISHVPEEDTSSFEQTTAIPELSEHKHKDTTSFESETTQHPTEGLSKTSEYVTEPYQETSTKLDEKEVSHAQPGDDIEHETKVPEALPTESLDEDKKEPSVTEIEKQPTEQPLEEVNVQTEMPGVKVTSEVPESLVTEQKETINEQVTVSSVPQEESSQEPELMTTLFEEISKVPDVQDVHTEVPVHITESVEVSTIPSEQEKDYVTRKQDTDTTLQESPTATEKLEPAEVTKITEHTSPQTEYSETTPYLIELEEHTHKIVDDTTTVSPSDEEHSYKPVEDISIPTPADDEHSGKPVEESSTKSPSEEDHSNVPIEGVPTSSTAEEDHSYKPVEEGSTFIPSEEEHSLKPVEEVTTSLPTQEEHSYKPELEASTSSPSEGEHSYKPLEEGTSTSDTDEEHSDKPTEEVSTSSPSDEEHSYKPVEETSSFSPSTEDFTSKDHQDHITTALPSEEKLTTENQEGGREPEVTEFTTKLTDDVETQTKPSGVPQDVTEKAPESTPVAETTPAAAQDEDKYDADHKESTTSAPVQIAEETSTPAIATESEKLPSSESDNIAPTEKETSTTEKPSPPIVSQETTTPEEEILFSTTKATTIRQGDEVDDKFDKPDEKPIEASEIPPSSTTTESSKPSIPDLQSTDELPSPGEDEHFPPGTGPGGYGEPDYVEEDQAFGPGTCRYGGKVYVSAQQIPRDDPCDFCFCFRSDIICLQQSCPPPIHGCHEEPIQGFCCPRYECPVSMATTVNVTTTTTTTTTTLPPHFPTHSYKGAAQRRGCQIKGHTYKVGEVVRSSSGPCLHCTCGGDGQMKCDPKACTPEPMLRQMIAAAVSAKRRR</sequence>
<feature type="compositionally biased region" description="Polar residues" evidence="4">
    <location>
        <begin position="2819"/>
        <end position="2829"/>
    </location>
</feature>
<keyword evidence="8" id="KW-1185">Reference proteome</keyword>
<feature type="compositionally biased region" description="Low complexity" evidence="4">
    <location>
        <begin position="3009"/>
        <end position="3026"/>
    </location>
</feature>
<feature type="compositionally biased region" description="Basic and acidic residues" evidence="4">
    <location>
        <begin position="2773"/>
        <end position="2782"/>
    </location>
</feature>
<feature type="compositionally biased region" description="Basic and acidic residues" evidence="4">
    <location>
        <begin position="2845"/>
        <end position="2861"/>
    </location>
</feature>
<feature type="chain" id="PRO_5032471074" description="VWFC domain-containing protein" evidence="5">
    <location>
        <begin position="30"/>
        <end position="3224"/>
    </location>
</feature>
<feature type="compositionally biased region" description="Basic and acidic residues" evidence="4">
    <location>
        <begin position="441"/>
        <end position="455"/>
    </location>
</feature>
<feature type="compositionally biased region" description="Polar residues" evidence="4">
    <location>
        <begin position="2384"/>
        <end position="2395"/>
    </location>
</feature>
<feature type="signal peptide" evidence="5">
    <location>
        <begin position="1"/>
        <end position="29"/>
    </location>
</feature>
<feature type="compositionally biased region" description="Polar residues" evidence="4">
    <location>
        <begin position="2307"/>
        <end position="2319"/>
    </location>
</feature>
<proteinExistence type="predicted"/>
<gene>
    <name evidence="7" type="ORF">HW555_004741</name>
</gene>
<feature type="compositionally biased region" description="Basic and acidic residues" evidence="4">
    <location>
        <begin position="1716"/>
        <end position="1750"/>
    </location>
</feature>
<feature type="compositionally biased region" description="Basic and acidic residues" evidence="4">
    <location>
        <begin position="2221"/>
        <end position="2243"/>
    </location>
</feature>
<feature type="region of interest" description="Disordered" evidence="4">
    <location>
        <begin position="2379"/>
        <end position="2555"/>
    </location>
</feature>
<dbReference type="PROSITE" id="PS51257">
    <property type="entry name" value="PROKAR_LIPOPROTEIN"/>
    <property type="match status" value="1"/>
</dbReference>
<feature type="compositionally biased region" description="Basic and acidic residues" evidence="4">
    <location>
        <begin position="700"/>
        <end position="717"/>
    </location>
</feature>
<feature type="compositionally biased region" description="Basic and acidic residues" evidence="4">
    <location>
        <begin position="2255"/>
        <end position="2287"/>
    </location>
</feature>
<evidence type="ECO:0000256" key="1">
    <source>
        <dbReference type="ARBA" id="ARBA00004613"/>
    </source>
</evidence>
<dbReference type="InterPro" id="IPR052424">
    <property type="entry name" value="Kielin_Chordin-BMP_Reg"/>
</dbReference>
<feature type="region of interest" description="Disordered" evidence="4">
    <location>
        <begin position="1379"/>
        <end position="2051"/>
    </location>
</feature>
<feature type="compositionally biased region" description="Basic and acidic residues" evidence="4">
    <location>
        <begin position="1140"/>
        <end position="1149"/>
    </location>
</feature>
<feature type="compositionally biased region" description="Low complexity" evidence="4">
    <location>
        <begin position="1465"/>
        <end position="1474"/>
    </location>
</feature>
<reference evidence="7" key="1">
    <citation type="submission" date="2020-08" db="EMBL/GenBank/DDBJ databases">
        <title>Spodoptera exigua strain:BAW_Kor-Di-RS1 Genome sequencing and assembly.</title>
        <authorList>
            <person name="Kim J."/>
            <person name="Nam H.Y."/>
            <person name="Kwon M."/>
            <person name="Choi J.H."/>
            <person name="Cho S.R."/>
            <person name="Kim G.-H."/>
        </authorList>
    </citation>
    <scope>NUCLEOTIDE SEQUENCE</scope>
    <source>
        <strain evidence="7">BAW_Kor-Di-RS1</strain>
        <tissue evidence="7">Whole-body</tissue>
    </source>
</reference>
<feature type="compositionally biased region" description="Basic and acidic residues" evidence="4">
    <location>
        <begin position="1521"/>
        <end position="1531"/>
    </location>
</feature>
<feature type="domain" description="VWFC" evidence="6">
    <location>
        <begin position="240"/>
        <end position="307"/>
    </location>
</feature>
<feature type="compositionally biased region" description="Low complexity" evidence="4">
    <location>
        <begin position="2147"/>
        <end position="2159"/>
    </location>
</feature>
<comment type="caution">
    <text evidence="7">The sequence shown here is derived from an EMBL/GenBank/DDBJ whole genome shotgun (WGS) entry which is preliminary data.</text>
</comment>
<evidence type="ECO:0000256" key="5">
    <source>
        <dbReference type="SAM" id="SignalP"/>
    </source>
</evidence>
<dbReference type="PANTHER" id="PTHR46698">
    <property type="entry name" value="CROSSVEINLESS 2"/>
    <property type="match status" value="1"/>
</dbReference>
<keyword evidence="3 5" id="KW-0732">Signal</keyword>
<feature type="domain" description="VWFC" evidence="6">
    <location>
        <begin position="1178"/>
        <end position="1244"/>
    </location>
</feature>
<feature type="compositionally biased region" description="Polar residues" evidence="4">
    <location>
        <begin position="2918"/>
        <end position="2933"/>
    </location>
</feature>
<feature type="compositionally biased region" description="Basic and acidic residues" evidence="4">
    <location>
        <begin position="1968"/>
        <end position="1999"/>
    </location>
</feature>
<dbReference type="Gene3D" id="2.10.70.10">
    <property type="entry name" value="Complement Module, domain 1"/>
    <property type="match status" value="1"/>
</dbReference>
<accession>A0A835L610</accession>
<feature type="compositionally biased region" description="Basic and acidic residues" evidence="4">
    <location>
        <begin position="1823"/>
        <end position="1842"/>
    </location>
</feature>
<feature type="compositionally biased region" description="Basic and acidic residues" evidence="4">
    <location>
        <begin position="509"/>
        <end position="522"/>
    </location>
</feature>
<feature type="compositionally biased region" description="Basic and acidic residues" evidence="4">
    <location>
        <begin position="2415"/>
        <end position="2424"/>
    </location>
</feature>
<feature type="compositionally biased region" description="Basic and acidic residues" evidence="4">
    <location>
        <begin position="2015"/>
        <end position="2025"/>
    </location>
</feature>
<dbReference type="PROSITE" id="PS50184">
    <property type="entry name" value="VWFC_2"/>
    <property type="match status" value="2"/>
</dbReference>
<evidence type="ECO:0000313" key="7">
    <source>
        <dbReference type="EMBL" id="KAF9418453.1"/>
    </source>
</evidence>
<feature type="compositionally biased region" description="Polar residues" evidence="4">
    <location>
        <begin position="857"/>
        <end position="870"/>
    </location>
</feature>
<feature type="compositionally biased region" description="Basic and acidic residues" evidence="4">
    <location>
        <begin position="758"/>
        <end position="769"/>
    </location>
</feature>
<feature type="compositionally biased region" description="Basic and acidic residues" evidence="4">
    <location>
        <begin position="2321"/>
        <end position="2335"/>
    </location>
</feature>
<feature type="compositionally biased region" description="Basic and acidic residues" evidence="4">
    <location>
        <begin position="1052"/>
        <end position="1067"/>
    </location>
</feature>
<feature type="compositionally biased region" description="Polar residues" evidence="4">
    <location>
        <begin position="1690"/>
        <end position="1702"/>
    </location>
</feature>
<feature type="compositionally biased region" description="Polar residues" evidence="4">
    <location>
        <begin position="2087"/>
        <end position="2099"/>
    </location>
</feature>
<feature type="compositionally biased region" description="Basic and acidic residues" evidence="4">
    <location>
        <begin position="943"/>
        <end position="958"/>
    </location>
</feature>
<feature type="compositionally biased region" description="Basic and acidic residues" evidence="4">
    <location>
        <begin position="2487"/>
        <end position="2501"/>
    </location>
</feature>
<feature type="compositionally biased region" description="Basic and acidic residues" evidence="4">
    <location>
        <begin position="2719"/>
        <end position="2728"/>
    </location>
</feature>
<feature type="compositionally biased region" description="Basic and acidic residues" evidence="4">
    <location>
        <begin position="1927"/>
        <end position="1943"/>
    </location>
</feature>
<organism evidence="7 8">
    <name type="scientific">Spodoptera exigua</name>
    <name type="common">Beet armyworm</name>
    <name type="synonym">Noctua fulgens</name>
    <dbReference type="NCBI Taxonomy" id="7107"/>
    <lineage>
        <taxon>Eukaryota</taxon>
        <taxon>Metazoa</taxon>
        <taxon>Ecdysozoa</taxon>
        <taxon>Arthropoda</taxon>
        <taxon>Hexapoda</taxon>
        <taxon>Insecta</taxon>
        <taxon>Pterygota</taxon>
        <taxon>Neoptera</taxon>
        <taxon>Endopterygota</taxon>
        <taxon>Lepidoptera</taxon>
        <taxon>Glossata</taxon>
        <taxon>Ditrysia</taxon>
        <taxon>Noctuoidea</taxon>
        <taxon>Noctuidae</taxon>
        <taxon>Amphipyrinae</taxon>
        <taxon>Spodoptera</taxon>
    </lineage>
</organism>
<feature type="compositionally biased region" description="Basic and acidic residues" evidence="4">
    <location>
        <begin position="675"/>
        <end position="685"/>
    </location>
</feature>
<feature type="compositionally biased region" description="Low complexity" evidence="4">
    <location>
        <begin position="2538"/>
        <end position="2555"/>
    </location>
</feature>
<dbReference type="PROSITE" id="PS01208">
    <property type="entry name" value="VWFC_1"/>
    <property type="match status" value="1"/>
</dbReference>
<feature type="compositionally biased region" description="Polar residues" evidence="4">
    <location>
        <begin position="878"/>
        <end position="891"/>
    </location>
</feature>
<dbReference type="EMBL" id="JACKWZ010000055">
    <property type="protein sequence ID" value="KAF9418453.1"/>
    <property type="molecule type" value="Genomic_DNA"/>
</dbReference>
<feature type="compositionally biased region" description="Polar residues" evidence="4">
    <location>
        <begin position="1042"/>
        <end position="1051"/>
    </location>
</feature>
<feature type="compositionally biased region" description="Polar residues" evidence="4">
    <location>
        <begin position="2112"/>
        <end position="2141"/>
    </location>
</feature>
<comment type="subcellular location">
    <subcellularLocation>
        <location evidence="1">Secreted</location>
    </subcellularLocation>
</comment>
<feature type="compositionally biased region" description="Basic and acidic residues" evidence="4">
    <location>
        <begin position="2755"/>
        <end position="2764"/>
    </location>
</feature>
<feature type="compositionally biased region" description="Basic and acidic residues" evidence="4">
    <location>
        <begin position="1897"/>
        <end position="1915"/>
    </location>
</feature>
<feature type="compositionally biased region" description="Polar residues" evidence="4">
    <location>
        <begin position="772"/>
        <end position="786"/>
    </location>
</feature>
<feature type="compositionally biased region" description="Basic and acidic residues" evidence="4">
    <location>
        <begin position="1952"/>
        <end position="1961"/>
    </location>
</feature>
<feature type="compositionally biased region" description="Basic and acidic residues" evidence="4">
    <location>
        <begin position="1543"/>
        <end position="1556"/>
    </location>
</feature>
<dbReference type="SMART" id="SM00214">
    <property type="entry name" value="VWC"/>
    <property type="match status" value="4"/>
</dbReference>
<feature type="compositionally biased region" description="Basic and acidic residues" evidence="4">
    <location>
        <begin position="2997"/>
        <end position="3007"/>
    </location>
</feature>
<feature type="compositionally biased region" description="Basic and acidic residues" evidence="4">
    <location>
        <begin position="2593"/>
        <end position="2605"/>
    </location>
</feature>
<dbReference type="InterPro" id="IPR001007">
    <property type="entry name" value="VWF_dom"/>
</dbReference>
<keyword evidence="2" id="KW-0964">Secreted</keyword>
<name>A0A835L610_SPOEX</name>
<feature type="compositionally biased region" description="Polar residues" evidence="4">
    <location>
        <begin position="2606"/>
        <end position="2615"/>
    </location>
</feature>
<feature type="compositionally biased region" description="Basic and acidic residues" evidence="4">
    <location>
        <begin position="2665"/>
        <end position="2674"/>
    </location>
</feature>
<feature type="compositionally biased region" description="Basic and acidic residues" evidence="4">
    <location>
        <begin position="2617"/>
        <end position="2629"/>
    </location>
</feature>
<feature type="compositionally biased region" description="Basic and acidic residues" evidence="4">
    <location>
        <begin position="2809"/>
        <end position="2818"/>
    </location>
</feature>
<feature type="compositionally biased region" description="Basic and acidic residues" evidence="4">
    <location>
        <begin position="1660"/>
        <end position="1671"/>
    </location>
</feature>
<feature type="region of interest" description="Disordered" evidence="4">
    <location>
        <begin position="1122"/>
        <end position="1174"/>
    </location>
</feature>
<dbReference type="SUPFAM" id="SSF57603">
    <property type="entry name" value="FnI-like domain"/>
    <property type="match status" value="6"/>
</dbReference>
<feature type="compositionally biased region" description="Basic and acidic residues" evidence="4">
    <location>
        <begin position="1862"/>
        <end position="1875"/>
    </location>
</feature>
<feature type="region of interest" description="Disordered" evidence="4">
    <location>
        <begin position="2584"/>
        <end position="3061"/>
    </location>
</feature>
<dbReference type="GO" id="GO:0005576">
    <property type="term" value="C:extracellular region"/>
    <property type="evidence" value="ECO:0007669"/>
    <property type="project" value="UniProtKB-SubCell"/>
</dbReference>
<feature type="compositionally biased region" description="Polar residues" evidence="4">
    <location>
        <begin position="1780"/>
        <end position="1793"/>
    </location>
</feature>
<feature type="compositionally biased region" description="Basic and acidic residues" evidence="4">
    <location>
        <begin position="2102"/>
        <end position="2111"/>
    </location>
</feature>
<evidence type="ECO:0000259" key="6">
    <source>
        <dbReference type="PROSITE" id="PS50184"/>
    </source>
</evidence>
<feature type="compositionally biased region" description="Low complexity" evidence="4">
    <location>
        <begin position="1152"/>
        <end position="1163"/>
    </location>
</feature>
<feature type="compositionally biased region" description="Polar residues" evidence="4">
    <location>
        <begin position="2630"/>
        <end position="2641"/>
    </location>
</feature>
<feature type="compositionally biased region" description="Polar residues" evidence="4">
    <location>
        <begin position="836"/>
        <end position="849"/>
    </location>
</feature>
<feature type="region of interest" description="Disordered" evidence="4">
    <location>
        <begin position="333"/>
        <end position="1100"/>
    </location>
</feature>